<protein>
    <submittedName>
        <fullName evidence="1">Asp23/Gls24 family envelope stress response protein</fullName>
    </submittedName>
</protein>
<dbReference type="EMBL" id="JBHUKU010000003">
    <property type="protein sequence ID" value="MFD2458169.1"/>
    <property type="molecule type" value="Genomic_DNA"/>
</dbReference>
<evidence type="ECO:0000313" key="2">
    <source>
        <dbReference type="Proteomes" id="UP001597419"/>
    </source>
</evidence>
<organism evidence="1 2">
    <name type="scientific">Amycolatopsis samaneae</name>
    <dbReference type="NCBI Taxonomy" id="664691"/>
    <lineage>
        <taxon>Bacteria</taxon>
        <taxon>Bacillati</taxon>
        <taxon>Actinomycetota</taxon>
        <taxon>Actinomycetes</taxon>
        <taxon>Pseudonocardiales</taxon>
        <taxon>Pseudonocardiaceae</taxon>
        <taxon>Amycolatopsis</taxon>
    </lineage>
</organism>
<reference evidence="2" key="1">
    <citation type="journal article" date="2019" name="Int. J. Syst. Evol. Microbiol.">
        <title>The Global Catalogue of Microorganisms (GCM) 10K type strain sequencing project: providing services to taxonomists for standard genome sequencing and annotation.</title>
        <authorList>
            <consortium name="The Broad Institute Genomics Platform"/>
            <consortium name="The Broad Institute Genome Sequencing Center for Infectious Disease"/>
            <person name="Wu L."/>
            <person name="Ma J."/>
        </authorList>
    </citation>
    <scope>NUCLEOTIDE SEQUENCE [LARGE SCALE GENOMIC DNA]</scope>
    <source>
        <strain evidence="2">CGMCC 4.7643</strain>
    </source>
</reference>
<comment type="caution">
    <text evidence="1">The sequence shown here is derived from an EMBL/GenBank/DDBJ whole genome shotgun (WGS) entry which is preliminary data.</text>
</comment>
<keyword evidence="2" id="KW-1185">Reference proteome</keyword>
<evidence type="ECO:0000313" key="1">
    <source>
        <dbReference type="EMBL" id="MFD2458169.1"/>
    </source>
</evidence>
<accession>A0ABW5GDG7</accession>
<proteinExistence type="predicted"/>
<dbReference type="Proteomes" id="UP001597419">
    <property type="component" value="Unassembled WGS sequence"/>
</dbReference>
<sequence length="197" mass="21137">MAVNNTTEEYELPCGRELERVWERMDVVGQGLADEHELSCPHCRVARESLLALREATQELIAEPEATPPDLVGRIMSAVRAEVRRGQLLSLPATELGPIEVSEQAVAVVLRYAADSVDGVRARRCRVRVVGEGPGGESVVEVELSLALSLANAAGGEALSRVRDRVAAAAAAKVGLVLAKLDLVMVDVYEETVGDDR</sequence>
<gene>
    <name evidence="1" type="ORF">ACFSYJ_06155</name>
</gene>
<dbReference type="RefSeq" id="WP_345395336.1">
    <property type="nucleotide sequence ID" value="NZ_BAABHG010000007.1"/>
</dbReference>
<name>A0ABW5GDG7_9PSEU</name>